<dbReference type="Pfam" id="PF00534">
    <property type="entry name" value="Glycos_transf_1"/>
    <property type="match status" value="1"/>
</dbReference>
<dbReference type="PANTHER" id="PTHR12526">
    <property type="entry name" value="GLYCOSYLTRANSFERASE"/>
    <property type="match status" value="1"/>
</dbReference>
<dbReference type="Pfam" id="PF13439">
    <property type="entry name" value="Glyco_transf_4"/>
    <property type="match status" value="1"/>
</dbReference>
<proteinExistence type="predicted"/>
<dbReference type="InterPro" id="IPR001296">
    <property type="entry name" value="Glyco_trans_1"/>
</dbReference>
<feature type="non-terminal residue" evidence="3">
    <location>
        <position position="1"/>
    </location>
</feature>
<evidence type="ECO:0000313" key="3">
    <source>
        <dbReference type="EMBL" id="MDZ5034549.1"/>
    </source>
</evidence>
<sequence>HSHHRYTTFICRMAKMNSNLQVVHSEHNVFPSKNFINLRGKNIISVSQSVKDNLIKHVVKEKNITVIYNGIDEKKYINANKIDLKKELNIEGFTFGFIGRLSEQKGIRYMLEAFKSIVNEKYDCNLVLIGDGELRTEIKNFIEVNKLEKNIFMTGFRNDIINIISSLDMYILPSIFEGFPMTNME</sequence>
<dbReference type="GO" id="GO:0016757">
    <property type="term" value="F:glycosyltransferase activity"/>
    <property type="evidence" value="ECO:0007669"/>
    <property type="project" value="InterPro"/>
</dbReference>
<dbReference type="InterPro" id="IPR028098">
    <property type="entry name" value="Glyco_trans_4-like_N"/>
</dbReference>
<dbReference type="EMBL" id="WNVG01000663">
    <property type="protein sequence ID" value="MDZ5034549.1"/>
    <property type="molecule type" value="Genomic_DNA"/>
</dbReference>
<gene>
    <name evidence="3" type="ORF">GNF81_17785</name>
</gene>
<dbReference type="AlphaFoldDB" id="A0AAW9J980"/>
<name>A0AAW9J980_CLOPF</name>
<evidence type="ECO:0000259" key="2">
    <source>
        <dbReference type="Pfam" id="PF13439"/>
    </source>
</evidence>
<dbReference type="Proteomes" id="UP001289066">
    <property type="component" value="Unassembled WGS sequence"/>
</dbReference>
<feature type="domain" description="Glycosyl transferase family 1" evidence="1">
    <location>
        <begin position="86"/>
        <end position="185"/>
    </location>
</feature>
<reference evidence="3" key="1">
    <citation type="submission" date="2019-11" db="EMBL/GenBank/DDBJ databases">
        <title>Characterization of Clostridium perfringens isolates from swine manure treated agricultural soils.</title>
        <authorList>
            <person name="Wushke S.T."/>
        </authorList>
    </citation>
    <scope>NUCLEOTIDE SEQUENCE</scope>
    <source>
        <strain evidence="3">X15</strain>
    </source>
</reference>
<dbReference type="PANTHER" id="PTHR12526:SF630">
    <property type="entry name" value="GLYCOSYLTRANSFERASE"/>
    <property type="match status" value="1"/>
</dbReference>
<feature type="domain" description="Glycosyltransferase subfamily 4-like N-terminal" evidence="2">
    <location>
        <begin position="1"/>
        <end position="73"/>
    </location>
</feature>
<dbReference type="Gene3D" id="3.40.50.2000">
    <property type="entry name" value="Glycogen Phosphorylase B"/>
    <property type="match status" value="2"/>
</dbReference>
<evidence type="ECO:0000259" key="1">
    <source>
        <dbReference type="Pfam" id="PF00534"/>
    </source>
</evidence>
<evidence type="ECO:0000313" key="4">
    <source>
        <dbReference type="Proteomes" id="UP001289066"/>
    </source>
</evidence>
<dbReference type="SUPFAM" id="SSF53756">
    <property type="entry name" value="UDP-Glycosyltransferase/glycogen phosphorylase"/>
    <property type="match status" value="1"/>
</dbReference>
<accession>A0AAW9J980</accession>
<organism evidence="3 4">
    <name type="scientific">Clostridium perfringens</name>
    <dbReference type="NCBI Taxonomy" id="1502"/>
    <lineage>
        <taxon>Bacteria</taxon>
        <taxon>Bacillati</taxon>
        <taxon>Bacillota</taxon>
        <taxon>Clostridia</taxon>
        <taxon>Eubacteriales</taxon>
        <taxon>Clostridiaceae</taxon>
        <taxon>Clostridium</taxon>
    </lineage>
</organism>
<dbReference type="CDD" id="cd03801">
    <property type="entry name" value="GT4_PimA-like"/>
    <property type="match status" value="1"/>
</dbReference>
<protein>
    <submittedName>
        <fullName evidence="3">Glycosyltransferase</fullName>
    </submittedName>
</protein>
<comment type="caution">
    <text evidence="3">The sequence shown here is derived from an EMBL/GenBank/DDBJ whole genome shotgun (WGS) entry which is preliminary data.</text>
</comment>
<feature type="non-terminal residue" evidence="3">
    <location>
        <position position="185"/>
    </location>
</feature>